<dbReference type="InterPro" id="IPR011990">
    <property type="entry name" value="TPR-like_helical_dom_sf"/>
</dbReference>
<comment type="subcellular location">
    <subcellularLocation>
        <location evidence="1">Cell outer membrane</location>
    </subcellularLocation>
</comment>
<dbReference type="AlphaFoldDB" id="A0A1S9PEM4"/>
<keyword evidence="5" id="KW-0998">Cell outer membrane</keyword>
<dbReference type="STRING" id="1792845.BC343_04310"/>
<feature type="domain" description="RagB/SusD" evidence="6">
    <location>
        <begin position="285"/>
        <end position="534"/>
    </location>
</feature>
<accession>A0A1S9PEM4</accession>
<dbReference type="Pfam" id="PF14322">
    <property type="entry name" value="SusD-like_3"/>
    <property type="match status" value="1"/>
</dbReference>
<dbReference type="PROSITE" id="PS51257">
    <property type="entry name" value="PROKAR_LIPOPROTEIN"/>
    <property type="match status" value="1"/>
</dbReference>
<protein>
    <recommendedName>
        <fullName evidence="10">Carbohydrate-binding protein SusD</fullName>
    </recommendedName>
</protein>
<evidence type="ECO:0000256" key="1">
    <source>
        <dbReference type="ARBA" id="ARBA00004442"/>
    </source>
</evidence>
<dbReference type="EMBL" id="MBTF01000012">
    <property type="protein sequence ID" value="OOQ59412.1"/>
    <property type="molecule type" value="Genomic_DNA"/>
</dbReference>
<dbReference type="Pfam" id="PF07980">
    <property type="entry name" value="SusD_RagB"/>
    <property type="match status" value="1"/>
</dbReference>
<dbReference type="InterPro" id="IPR033985">
    <property type="entry name" value="SusD-like_N"/>
</dbReference>
<proteinExistence type="inferred from homology"/>
<feature type="domain" description="SusD-like N-terminal" evidence="7">
    <location>
        <begin position="70"/>
        <end position="225"/>
    </location>
</feature>
<dbReference type="Gene3D" id="1.25.40.390">
    <property type="match status" value="1"/>
</dbReference>
<dbReference type="OrthoDB" id="993981at2"/>
<sequence>MKKHIKYFISLAAMSVIGVTGCKKDFFNRAPEDAITVDNFYKTNEQVAASTNALYNSPWFNWNNKAGWAITELAGGNGRTYSDDVISLFNFSLTNINPRLADAWNSLFTVVAQSNAVINNVPKAPASVDRAVMNNALGEAHFMRAIAYFHIVRLWGNVPIIENSEDYVTNFQLNTNPVADVYKFIINDLKFAEANCTKMTRNGANQAQGHVSSGSASALLSKVYLYMEDYTNARAEAEKVINSGEFKLYRGYINDAQVAAGGYTGLVDGKLYDDLFKTANNNNEESVAALQWAGGASYGHGNSIQASWAISGVTGTGDGYSVMGPTIDLQRAYEPGDNRKHATIMLAGDKYPEINQAEGGFTVPDNVNSQGTKAGMKKYVVGTPADNGGVGAAQSAANNTYLMRYAEVLLIAAESILGTNASTSDPLALRYYNMIRNRAGLNTVTSFTKNDILHERRMELAFEFDYWFDLGRIDGWDGIINVNHPKAVAILSNQERGTFSNDTPPVVYSQKNVAQSSFFVFPYPQSETATDPKLLDPPVPYVFK</sequence>
<evidence type="ECO:0000259" key="6">
    <source>
        <dbReference type="Pfam" id="PF07980"/>
    </source>
</evidence>
<dbReference type="SUPFAM" id="SSF48452">
    <property type="entry name" value="TPR-like"/>
    <property type="match status" value="1"/>
</dbReference>
<evidence type="ECO:0000313" key="8">
    <source>
        <dbReference type="EMBL" id="OOQ59412.1"/>
    </source>
</evidence>
<gene>
    <name evidence="8" type="ORF">BC343_04310</name>
</gene>
<dbReference type="GO" id="GO:0009279">
    <property type="term" value="C:cell outer membrane"/>
    <property type="evidence" value="ECO:0007669"/>
    <property type="project" value="UniProtKB-SubCell"/>
</dbReference>
<evidence type="ECO:0000313" key="9">
    <source>
        <dbReference type="Proteomes" id="UP000189739"/>
    </source>
</evidence>
<evidence type="ECO:0000256" key="2">
    <source>
        <dbReference type="ARBA" id="ARBA00006275"/>
    </source>
</evidence>
<organism evidence="8 9">
    <name type="scientific">Mucilaginibacter pedocola</name>
    <dbReference type="NCBI Taxonomy" id="1792845"/>
    <lineage>
        <taxon>Bacteria</taxon>
        <taxon>Pseudomonadati</taxon>
        <taxon>Bacteroidota</taxon>
        <taxon>Sphingobacteriia</taxon>
        <taxon>Sphingobacteriales</taxon>
        <taxon>Sphingobacteriaceae</taxon>
        <taxon>Mucilaginibacter</taxon>
    </lineage>
</organism>
<evidence type="ECO:0008006" key="10">
    <source>
        <dbReference type="Google" id="ProtNLM"/>
    </source>
</evidence>
<keyword evidence="4" id="KW-0472">Membrane</keyword>
<dbReference type="Proteomes" id="UP000189739">
    <property type="component" value="Unassembled WGS sequence"/>
</dbReference>
<keyword evidence="9" id="KW-1185">Reference proteome</keyword>
<reference evidence="8 9" key="1">
    <citation type="submission" date="2016-07" db="EMBL/GenBank/DDBJ databases">
        <title>Genomic analysis of zinc-resistant bacterium Mucilaginibacter pedocola TBZ30.</title>
        <authorList>
            <person name="Huang J."/>
            <person name="Tang J."/>
        </authorList>
    </citation>
    <scope>NUCLEOTIDE SEQUENCE [LARGE SCALE GENOMIC DNA]</scope>
    <source>
        <strain evidence="8 9">TBZ30</strain>
    </source>
</reference>
<evidence type="ECO:0000256" key="3">
    <source>
        <dbReference type="ARBA" id="ARBA00022729"/>
    </source>
</evidence>
<evidence type="ECO:0000256" key="4">
    <source>
        <dbReference type="ARBA" id="ARBA00023136"/>
    </source>
</evidence>
<keyword evidence="3" id="KW-0732">Signal</keyword>
<comment type="caution">
    <text evidence="8">The sequence shown here is derived from an EMBL/GenBank/DDBJ whole genome shotgun (WGS) entry which is preliminary data.</text>
</comment>
<dbReference type="InterPro" id="IPR012944">
    <property type="entry name" value="SusD_RagB_dom"/>
</dbReference>
<evidence type="ECO:0000259" key="7">
    <source>
        <dbReference type="Pfam" id="PF14322"/>
    </source>
</evidence>
<dbReference type="RefSeq" id="WP_078348140.1">
    <property type="nucleotide sequence ID" value="NZ_MBTF01000012.1"/>
</dbReference>
<evidence type="ECO:0000256" key="5">
    <source>
        <dbReference type="ARBA" id="ARBA00023237"/>
    </source>
</evidence>
<comment type="similarity">
    <text evidence="2">Belongs to the SusD family.</text>
</comment>
<name>A0A1S9PEM4_9SPHI</name>